<dbReference type="GO" id="GO:0035091">
    <property type="term" value="F:phosphatidylinositol binding"/>
    <property type="evidence" value="ECO:0007669"/>
    <property type="project" value="InterPro"/>
</dbReference>
<dbReference type="Pfam" id="PF00787">
    <property type="entry name" value="PX"/>
    <property type="match status" value="1"/>
</dbReference>
<dbReference type="PANTHER" id="PTHR45850:SF2">
    <property type="entry name" value="SORTING NEXIN-5-LIKE"/>
    <property type="match status" value="1"/>
</dbReference>
<gene>
    <name evidence="5" type="primary">LOC115222559</name>
</gene>
<evidence type="ECO:0000256" key="1">
    <source>
        <dbReference type="ARBA" id="ARBA00010883"/>
    </source>
</evidence>
<proteinExistence type="inferred from homology"/>
<dbReference type="InterPro" id="IPR036871">
    <property type="entry name" value="PX_dom_sf"/>
</dbReference>
<feature type="domain" description="PX" evidence="3">
    <location>
        <begin position="26"/>
        <end position="159"/>
    </location>
</feature>
<accession>A0A7E6FIC5</accession>
<organism evidence="4 5">
    <name type="scientific">Octopus sinensis</name>
    <name type="common">East Asian common octopus</name>
    <dbReference type="NCBI Taxonomy" id="2607531"/>
    <lineage>
        <taxon>Eukaryota</taxon>
        <taxon>Metazoa</taxon>
        <taxon>Spiralia</taxon>
        <taxon>Lophotrochozoa</taxon>
        <taxon>Mollusca</taxon>
        <taxon>Cephalopoda</taxon>
        <taxon>Coleoidea</taxon>
        <taxon>Octopodiformes</taxon>
        <taxon>Octopoda</taxon>
        <taxon>Incirrata</taxon>
        <taxon>Octopodidae</taxon>
        <taxon>Octopus</taxon>
    </lineage>
</organism>
<keyword evidence="4" id="KW-1185">Reference proteome</keyword>
<feature type="region of interest" description="Disordered" evidence="2">
    <location>
        <begin position="1"/>
        <end position="24"/>
    </location>
</feature>
<dbReference type="SUPFAM" id="SSF64268">
    <property type="entry name" value="PX domain"/>
    <property type="match status" value="1"/>
</dbReference>
<dbReference type="SUPFAM" id="SSF103657">
    <property type="entry name" value="BAR/IMD domain-like"/>
    <property type="match status" value="1"/>
</dbReference>
<dbReference type="AlphaFoldDB" id="A0A7E6FIC5"/>
<comment type="similarity">
    <text evidence="1">Belongs to the sorting nexin family.</text>
</comment>
<feature type="compositionally biased region" description="Polar residues" evidence="2">
    <location>
        <begin position="9"/>
        <end position="21"/>
    </location>
</feature>
<dbReference type="PANTHER" id="PTHR45850">
    <property type="entry name" value="SORTING NEXIN FAMILY MEMBER"/>
    <property type="match status" value="1"/>
</dbReference>
<dbReference type="Gene3D" id="3.30.1520.10">
    <property type="entry name" value="Phox-like domain"/>
    <property type="match status" value="1"/>
</dbReference>
<reference evidence="5" key="1">
    <citation type="submission" date="2025-08" db="UniProtKB">
        <authorList>
            <consortium name="RefSeq"/>
        </authorList>
    </citation>
    <scope>IDENTIFICATION</scope>
</reference>
<evidence type="ECO:0000313" key="4">
    <source>
        <dbReference type="Proteomes" id="UP000515154"/>
    </source>
</evidence>
<protein>
    <submittedName>
        <fullName evidence="5">Sorting nexin-5</fullName>
    </submittedName>
</protein>
<name>A0A7E6FIC5_9MOLL</name>
<dbReference type="RefSeq" id="XP_036367506.1">
    <property type="nucleotide sequence ID" value="XM_036511613.1"/>
</dbReference>
<evidence type="ECO:0000256" key="2">
    <source>
        <dbReference type="SAM" id="MobiDB-lite"/>
    </source>
</evidence>
<dbReference type="Proteomes" id="UP000515154">
    <property type="component" value="Linkage group LG20"/>
</dbReference>
<evidence type="ECO:0000259" key="3">
    <source>
        <dbReference type="PROSITE" id="PS50195"/>
    </source>
</evidence>
<dbReference type="InterPro" id="IPR027267">
    <property type="entry name" value="AH/BAR_dom_sf"/>
</dbReference>
<sequence>MKPLDENIETASDGENGSSFTHSEKIADNQKFNVEVLKAVKDGDTLNFTIKSLKGDNEEALSLQRFYEDFEWLHHCLTTQNDTSGLIVPPLPVKPEIDAKSAENKSRRQLGSDTNILIGDEFQKECQNVEKYLRLMLSHDVFQKDQQLIKFLSEVELTQDVDEYFQKTRDWANNYTALMKETSENYNKMVYAQYRLAGHHCHFSTTLNQTGLYKDVETIKTNRIMACFSLSLDDYKHELEVLANKDEQTLGFLLELYARYMDSVKEMLFRRTCLLVDFENANRLLEKAKPPKKQQAEEKKESSCKAFESCSEVAQNELKSFIRQRLTDSQEGFISFAETQIKTARNTYALLAKHVRVIKEIN</sequence>
<dbReference type="Gene3D" id="1.20.1270.60">
    <property type="entry name" value="Arfaptin homology (AH) domain/BAR domain"/>
    <property type="match status" value="1"/>
</dbReference>
<dbReference type="InterPro" id="IPR001683">
    <property type="entry name" value="PX_dom"/>
</dbReference>
<dbReference type="KEGG" id="osn:115222559"/>
<evidence type="ECO:0000313" key="5">
    <source>
        <dbReference type="RefSeq" id="XP_036367506.1"/>
    </source>
</evidence>
<dbReference type="PROSITE" id="PS50195">
    <property type="entry name" value="PX"/>
    <property type="match status" value="1"/>
</dbReference>